<proteinExistence type="predicted"/>
<dbReference type="Proteomes" id="UP000828941">
    <property type="component" value="Chromosome 1"/>
</dbReference>
<keyword evidence="2" id="KW-1185">Reference proteome</keyword>
<evidence type="ECO:0000313" key="2">
    <source>
        <dbReference type="Proteomes" id="UP000828941"/>
    </source>
</evidence>
<name>A0ACB9Q949_BAUVA</name>
<sequence length="75" mass="8134">MPRCSTPLIFTVFVLLLLAAAETGPMVAEAKTCRSRSHHFKGLCKKSACVKTCQLEGSSGGRCRTFKCYCSKPCS</sequence>
<protein>
    <submittedName>
        <fullName evidence="1">Uncharacterized protein</fullName>
    </submittedName>
</protein>
<accession>A0ACB9Q949</accession>
<evidence type="ECO:0000313" key="1">
    <source>
        <dbReference type="EMBL" id="KAI4357298.1"/>
    </source>
</evidence>
<gene>
    <name evidence="1" type="ORF">L6164_001257</name>
</gene>
<reference evidence="1 2" key="1">
    <citation type="journal article" date="2022" name="DNA Res.">
        <title>Chromosomal-level genome assembly of the orchid tree Bauhinia variegata (Leguminosae; Cercidoideae) supports the allotetraploid origin hypothesis of Bauhinia.</title>
        <authorList>
            <person name="Zhong Y."/>
            <person name="Chen Y."/>
            <person name="Zheng D."/>
            <person name="Pang J."/>
            <person name="Liu Y."/>
            <person name="Luo S."/>
            <person name="Meng S."/>
            <person name="Qian L."/>
            <person name="Wei D."/>
            <person name="Dai S."/>
            <person name="Zhou R."/>
        </authorList>
    </citation>
    <scope>NUCLEOTIDE SEQUENCE [LARGE SCALE GENOMIC DNA]</scope>
    <source>
        <strain evidence="1">BV-YZ2020</strain>
    </source>
</reference>
<comment type="caution">
    <text evidence="1">The sequence shown here is derived from an EMBL/GenBank/DDBJ whole genome shotgun (WGS) entry which is preliminary data.</text>
</comment>
<dbReference type="EMBL" id="CM039426">
    <property type="protein sequence ID" value="KAI4357298.1"/>
    <property type="molecule type" value="Genomic_DNA"/>
</dbReference>
<organism evidence="1 2">
    <name type="scientific">Bauhinia variegata</name>
    <name type="common">Purple orchid tree</name>
    <name type="synonym">Phanera variegata</name>
    <dbReference type="NCBI Taxonomy" id="167791"/>
    <lineage>
        <taxon>Eukaryota</taxon>
        <taxon>Viridiplantae</taxon>
        <taxon>Streptophyta</taxon>
        <taxon>Embryophyta</taxon>
        <taxon>Tracheophyta</taxon>
        <taxon>Spermatophyta</taxon>
        <taxon>Magnoliopsida</taxon>
        <taxon>eudicotyledons</taxon>
        <taxon>Gunneridae</taxon>
        <taxon>Pentapetalae</taxon>
        <taxon>rosids</taxon>
        <taxon>fabids</taxon>
        <taxon>Fabales</taxon>
        <taxon>Fabaceae</taxon>
        <taxon>Cercidoideae</taxon>
        <taxon>Cercideae</taxon>
        <taxon>Bauhiniinae</taxon>
        <taxon>Bauhinia</taxon>
    </lineage>
</organism>